<feature type="region of interest" description="Disordered" evidence="10">
    <location>
        <begin position="916"/>
        <end position="940"/>
    </location>
</feature>
<evidence type="ECO:0000256" key="5">
    <source>
        <dbReference type="ARBA" id="ARBA00022833"/>
    </source>
</evidence>
<feature type="compositionally biased region" description="Polar residues" evidence="10">
    <location>
        <begin position="836"/>
        <end position="865"/>
    </location>
</feature>
<dbReference type="GO" id="GO:0005634">
    <property type="term" value="C:nucleus"/>
    <property type="evidence" value="ECO:0007669"/>
    <property type="project" value="UniProtKB-SubCell"/>
</dbReference>
<dbReference type="PROSITE" id="PS50157">
    <property type="entry name" value="ZINC_FINGER_C2H2_2"/>
    <property type="match status" value="1"/>
</dbReference>
<evidence type="ECO:0000256" key="9">
    <source>
        <dbReference type="PROSITE-ProRule" id="PRU00042"/>
    </source>
</evidence>
<feature type="compositionally biased region" description="Basic and acidic residues" evidence="10">
    <location>
        <begin position="595"/>
        <end position="604"/>
    </location>
</feature>
<feature type="region of interest" description="Disordered" evidence="10">
    <location>
        <begin position="560"/>
        <end position="579"/>
    </location>
</feature>
<feature type="region of interest" description="Disordered" evidence="10">
    <location>
        <begin position="734"/>
        <end position="762"/>
    </location>
</feature>
<dbReference type="InterPro" id="IPR019787">
    <property type="entry name" value="Znf_PHD-finger"/>
</dbReference>
<keyword evidence="3" id="KW-0677">Repeat</keyword>
<gene>
    <name evidence="13" type="ORF">FBUS_04767</name>
</gene>
<feature type="compositionally biased region" description="Acidic residues" evidence="10">
    <location>
        <begin position="248"/>
        <end position="272"/>
    </location>
</feature>
<dbReference type="InterPro" id="IPR001965">
    <property type="entry name" value="Znf_PHD"/>
</dbReference>
<evidence type="ECO:0000313" key="13">
    <source>
        <dbReference type="EMBL" id="KAA0194110.1"/>
    </source>
</evidence>
<evidence type="ECO:0000256" key="1">
    <source>
        <dbReference type="ARBA" id="ARBA00004123"/>
    </source>
</evidence>
<evidence type="ECO:0000259" key="11">
    <source>
        <dbReference type="PROSITE" id="PS50016"/>
    </source>
</evidence>
<evidence type="ECO:0000256" key="4">
    <source>
        <dbReference type="ARBA" id="ARBA00022771"/>
    </source>
</evidence>
<keyword evidence="7" id="KW-0804">Transcription</keyword>
<evidence type="ECO:0000313" key="14">
    <source>
        <dbReference type="Proteomes" id="UP000728185"/>
    </source>
</evidence>
<feature type="compositionally biased region" description="Polar residues" evidence="10">
    <location>
        <begin position="156"/>
        <end position="170"/>
    </location>
</feature>
<feature type="compositionally biased region" description="Polar residues" evidence="10">
    <location>
        <begin position="390"/>
        <end position="399"/>
    </location>
</feature>
<evidence type="ECO:0000256" key="3">
    <source>
        <dbReference type="ARBA" id="ARBA00022737"/>
    </source>
</evidence>
<evidence type="ECO:0000256" key="2">
    <source>
        <dbReference type="ARBA" id="ARBA00022723"/>
    </source>
</evidence>
<dbReference type="AlphaFoldDB" id="A0A8E0VK87"/>
<dbReference type="PANTHER" id="PTHR45888">
    <property type="entry name" value="HL01030P-RELATED"/>
    <property type="match status" value="1"/>
</dbReference>
<dbReference type="PROSITE" id="PS50016">
    <property type="entry name" value="ZF_PHD_2"/>
    <property type="match status" value="2"/>
</dbReference>
<evidence type="ECO:0000259" key="12">
    <source>
        <dbReference type="PROSITE" id="PS50157"/>
    </source>
</evidence>
<dbReference type="Gene3D" id="3.30.40.10">
    <property type="entry name" value="Zinc/RING finger domain, C3HC4 (zinc finger)"/>
    <property type="match status" value="1"/>
</dbReference>
<comment type="subcellular location">
    <subcellularLocation>
        <location evidence="1">Nucleus</location>
    </subcellularLocation>
</comment>
<dbReference type="PROSITE" id="PS00028">
    <property type="entry name" value="ZINC_FINGER_C2H2_1"/>
    <property type="match status" value="1"/>
</dbReference>
<feature type="region of interest" description="Disordered" evidence="10">
    <location>
        <begin position="246"/>
        <end position="272"/>
    </location>
</feature>
<feature type="compositionally biased region" description="Polar residues" evidence="10">
    <location>
        <begin position="916"/>
        <end position="937"/>
    </location>
</feature>
<keyword evidence="6" id="KW-0805">Transcription regulation</keyword>
<dbReference type="CDD" id="cd15526">
    <property type="entry name" value="PHD1_MOZ_d4"/>
    <property type="match status" value="1"/>
</dbReference>
<reference evidence="13" key="1">
    <citation type="submission" date="2019-05" db="EMBL/GenBank/DDBJ databases">
        <title>Annotation for the trematode Fasciolopsis buski.</title>
        <authorList>
            <person name="Choi Y.-J."/>
        </authorList>
    </citation>
    <scope>NUCLEOTIDE SEQUENCE</scope>
    <source>
        <strain evidence="13">HT</strain>
        <tissue evidence="13">Whole worm</tissue>
    </source>
</reference>
<keyword evidence="4 9" id="KW-0863">Zinc-finger</keyword>
<evidence type="ECO:0000256" key="7">
    <source>
        <dbReference type="ARBA" id="ARBA00023163"/>
    </source>
</evidence>
<accession>A0A8E0VK87</accession>
<feature type="compositionally biased region" description="Polar residues" evidence="10">
    <location>
        <begin position="640"/>
        <end position="659"/>
    </location>
</feature>
<feature type="compositionally biased region" description="Polar residues" evidence="10">
    <location>
        <begin position="187"/>
        <end position="204"/>
    </location>
</feature>
<keyword evidence="14" id="KW-1185">Reference proteome</keyword>
<feature type="compositionally biased region" description="Low complexity" evidence="10">
    <location>
        <begin position="1141"/>
        <end position="1165"/>
    </location>
</feature>
<feature type="domain" description="C2H2-type" evidence="12">
    <location>
        <begin position="688"/>
        <end position="716"/>
    </location>
</feature>
<feature type="region of interest" description="Disordered" evidence="10">
    <location>
        <begin position="154"/>
        <end position="209"/>
    </location>
</feature>
<feature type="compositionally biased region" description="Low complexity" evidence="10">
    <location>
        <begin position="660"/>
        <end position="672"/>
    </location>
</feature>
<keyword evidence="8" id="KW-0539">Nucleus</keyword>
<dbReference type="InterPro" id="IPR011011">
    <property type="entry name" value="Znf_FYVE_PHD"/>
</dbReference>
<dbReference type="InterPro" id="IPR013087">
    <property type="entry name" value="Znf_C2H2_type"/>
</dbReference>
<feature type="domain" description="PHD-type" evidence="11">
    <location>
        <begin position="1016"/>
        <end position="1076"/>
    </location>
</feature>
<evidence type="ECO:0000256" key="6">
    <source>
        <dbReference type="ARBA" id="ARBA00023015"/>
    </source>
</evidence>
<keyword evidence="2" id="KW-0479">Metal-binding</keyword>
<dbReference type="EMBL" id="LUCM01004608">
    <property type="protein sequence ID" value="KAA0194110.1"/>
    <property type="molecule type" value="Genomic_DNA"/>
</dbReference>
<dbReference type="PANTHER" id="PTHR45888:SF4">
    <property type="entry name" value="PHD FINGER PROTEIN 10"/>
    <property type="match status" value="1"/>
</dbReference>
<feature type="compositionally biased region" description="Low complexity" evidence="10">
    <location>
        <begin position="291"/>
        <end position="303"/>
    </location>
</feature>
<organism evidence="13 14">
    <name type="scientific">Fasciolopsis buskii</name>
    <dbReference type="NCBI Taxonomy" id="27845"/>
    <lineage>
        <taxon>Eukaryota</taxon>
        <taxon>Metazoa</taxon>
        <taxon>Spiralia</taxon>
        <taxon>Lophotrochozoa</taxon>
        <taxon>Platyhelminthes</taxon>
        <taxon>Trematoda</taxon>
        <taxon>Digenea</taxon>
        <taxon>Plagiorchiida</taxon>
        <taxon>Echinostomata</taxon>
        <taxon>Echinostomatoidea</taxon>
        <taxon>Fasciolidae</taxon>
        <taxon>Fasciolopsis</taxon>
    </lineage>
</organism>
<feature type="region of interest" description="Disordered" evidence="10">
    <location>
        <begin position="584"/>
        <end position="675"/>
    </location>
</feature>
<feature type="domain" description="PHD-type" evidence="11">
    <location>
        <begin position="1073"/>
        <end position="1123"/>
    </location>
</feature>
<name>A0A8E0VK87_9TREM</name>
<feature type="compositionally biased region" description="Polar residues" evidence="10">
    <location>
        <begin position="807"/>
        <end position="825"/>
    </location>
</feature>
<feature type="compositionally biased region" description="Low complexity" evidence="10">
    <location>
        <begin position="358"/>
        <end position="369"/>
    </location>
</feature>
<dbReference type="Pfam" id="PF00628">
    <property type="entry name" value="PHD"/>
    <property type="match status" value="1"/>
</dbReference>
<feature type="region of interest" description="Disordered" evidence="10">
    <location>
        <begin position="460"/>
        <end position="492"/>
    </location>
</feature>
<feature type="region of interest" description="Disordered" evidence="10">
    <location>
        <begin position="1136"/>
        <end position="1172"/>
    </location>
</feature>
<dbReference type="Proteomes" id="UP000728185">
    <property type="component" value="Unassembled WGS sequence"/>
</dbReference>
<evidence type="ECO:0000256" key="10">
    <source>
        <dbReference type="SAM" id="MobiDB-lite"/>
    </source>
</evidence>
<dbReference type="GO" id="GO:0008270">
    <property type="term" value="F:zinc ion binding"/>
    <property type="evidence" value="ECO:0007669"/>
    <property type="project" value="UniProtKB-KW"/>
</dbReference>
<feature type="compositionally biased region" description="Polar residues" evidence="10">
    <location>
        <begin position="473"/>
        <end position="490"/>
    </location>
</feature>
<feature type="compositionally biased region" description="Polar residues" evidence="10">
    <location>
        <begin position="606"/>
        <end position="617"/>
    </location>
</feature>
<proteinExistence type="predicted"/>
<feature type="region of interest" description="Disordered" evidence="10">
    <location>
        <begin position="358"/>
        <end position="403"/>
    </location>
</feature>
<feature type="compositionally biased region" description="Polar residues" evidence="10">
    <location>
        <begin position="325"/>
        <end position="336"/>
    </location>
</feature>
<dbReference type="OrthoDB" id="2270193at2759"/>
<feature type="region of interest" description="Disordered" evidence="10">
    <location>
        <begin position="286"/>
        <end position="341"/>
    </location>
</feature>
<evidence type="ECO:0000256" key="8">
    <source>
        <dbReference type="ARBA" id="ARBA00023242"/>
    </source>
</evidence>
<feature type="region of interest" description="Disordered" evidence="10">
    <location>
        <begin position="807"/>
        <end position="869"/>
    </location>
</feature>
<dbReference type="InterPro" id="IPR013083">
    <property type="entry name" value="Znf_RING/FYVE/PHD"/>
</dbReference>
<dbReference type="SUPFAM" id="SSF57903">
    <property type="entry name" value="FYVE/PHD zinc finger"/>
    <property type="match status" value="2"/>
</dbReference>
<sequence length="1172" mass="123208">MRHRWRLDSPPLSRRRKLAADRLWYTLQTSLNGLGVPAELVPVVTKRAYAIAGLPIPSLWGNSPDSIVAKQGPASHPNGSLNGALSSSNCATNNTTIGNTVGASGRISSSTVSGTVISKRVHNSITDTTSADPGRKNHFRAGVGGIDEEVELADETVNSSDGPLSRSRSTAHQDENNALMVVFSGEESGQSNETGAGAVNSNGPRRSGASHMCLDEEIRTDDEAQSVQSGTGGTINVTRTAAVKNYDIDPDVDTDDDDDQAVDGDGDDDAEMDEELDDVEWIQSTRRRSTRSFTSRRAFNTSRASRALAKSTRFGLSGGRMSGRHISSGQRSLSGRQKSRSDVTGLYSTAATGTSITSASISTSSSVTGSGIGSGQIGRRTTRSAVVGPTSGSKISSAVSGMRDVDKHTIEPWDKYDEPGFQPNANLNPISERTDESHRLISDPVGTVGLCYSHARNSSLAPGLSTAEGMQPTAESNSQNSSMGTLSNTDPSRRHLIMTGLSSSSGNAAMATHTSGGTIAATATSGTASVDNISSYAPSSASHSVISNQKSSTMAQLLASNNSTSSTGPVTTTSSSNGGSVFPPYDYHSMMPTDPHIRESEAHGSEWSTMVSSSSACPPTKLMKDAVGAAGTPISRSMPDYQSTNEQPSPSSRSTGHQIASSSASSSGNASADPFPAPSGATTTVTFFVCEVCASRYRSTAGLRYHYHSQHSGYSPKNPISASASRLVVPVGEERGIGGGLRGGRPRRNKGNTVDARGSRGHKVKDTEMKSYGDMILGPLGGLRKGTGEMQTGNSGIDAFREPNAIQHSTADPSSTFSPNYLTSSGNGCGPNGNPRISSESSQTSRGVSFYRGSSSYSPKNQLSANGMLESPGNVASTAAPLTSIGLMASAFSSSTSDGSGLLELNCPMNTQRVHSSISLDGSSRTTVPGSSPSATNPVGPLSSYHTISWTGSDPYGPGSNLSQMSPLDTIPPVGMGVFSRLTPTQRRRYERQHCPDRVNLGVGRVGPGTGAGNGLPHCVYCLGDDRLNPRLGRAESLLRCYRCAQWAHFSCLRLPPHVIEAAMRYPWQCIECKTCWLCGSPEEEHRMVLCGDCDRAFHVDCLPSPLPRISEGSWSCDICLHEIYAIGKSTQGSEKFVPVPNSSTTSTAANTDPSNNNSSNSSSSYYLLKDH</sequence>
<dbReference type="SMART" id="SM00249">
    <property type="entry name" value="PHD"/>
    <property type="match status" value="2"/>
</dbReference>
<keyword evidence="5" id="KW-0862">Zinc</keyword>
<protein>
    <submittedName>
        <fullName evidence="13">Phd finger protein 10</fullName>
    </submittedName>
</protein>
<comment type="caution">
    <text evidence="13">The sequence shown here is derived from an EMBL/GenBank/DDBJ whole genome shotgun (WGS) entry which is preliminary data.</text>
</comment>